<dbReference type="NCBIfam" id="TIGR00996">
    <property type="entry name" value="Mtu_fam_mce"/>
    <property type="match status" value="1"/>
</dbReference>
<evidence type="ECO:0000259" key="3">
    <source>
        <dbReference type="Pfam" id="PF11887"/>
    </source>
</evidence>
<dbReference type="RefSeq" id="WP_185792279.1">
    <property type="nucleotide sequence ID" value="NZ_VFOZ01000001.1"/>
</dbReference>
<reference evidence="4 5" key="1">
    <citation type="submission" date="2019-06" db="EMBL/GenBank/DDBJ databases">
        <title>Sequencing the genomes of 1000 actinobacteria strains.</title>
        <authorList>
            <person name="Klenk H.-P."/>
        </authorList>
    </citation>
    <scope>NUCLEOTIDE SEQUENCE [LARGE SCALE GENOMIC DNA]</scope>
    <source>
        <strain evidence="4 5">DSM 102200</strain>
    </source>
</reference>
<evidence type="ECO:0000313" key="4">
    <source>
        <dbReference type="EMBL" id="TQL98072.1"/>
    </source>
</evidence>
<keyword evidence="5" id="KW-1185">Reference proteome</keyword>
<sequence>MSAKRRATGRGTVRSVAPRALAMVLALSATVSGCTFKGVSSLPLPGGVNTGSNPYEVKMVFENVLDLVPQSECRVNDVPVGMVTKIDLVDWKAVVTCKLRDSVDLPANAVASISQTSLLGEKFVALSAPQGQTPQGKLTQGAEIPLDRTSRSTEVEEVLSAMSMLITGGGLEQISTITHELNAALQGHTVQLRDVLGRLNTFVGTLDRQKGQIVTTIDKVDQLAATLAKHNKTIADTIDSTGPAVKVLASQRKDLTKLLVNMDKLGTVATRIINRSQGDTVANLQSLQQILNNTNKASSVIPKILGGLFTFPFPQTVSQALKGDYGNLFVSLDLNVGDIAHNFLAGTPLEGVSKAADKLQGLLPPPRTSVPDTPLGVLPSLTSGGSQQNGGAGGTGGKGDTGGLGGILPPLGMGGPPGDDLGTLLSGGTA</sequence>
<dbReference type="InterPro" id="IPR005693">
    <property type="entry name" value="Mce"/>
</dbReference>
<feature type="region of interest" description="Disordered" evidence="1">
    <location>
        <begin position="361"/>
        <end position="430"/>
    </location>
</feature>
<dbReference type="AlphaFoldDB" id="A0A543CLU3"/>
<evidence type="ECO:0000256" key="1">
    <source>
        <dbReference type="SAM" id="MobiDB-lite"/>
    </source>
</evidence>
<dbReference type="PROSITE" id="PS51257">
    <property type="entry name" value="PROKAR_LIPOPROTEIN"/>
    <property type="match status" value="1"/>
</dbReference>
<dbReference type="PANTHER" id="PTHR33371">
    <property type="entry name" value="INTERMEMBRANE PHOSPHOLIPID TRANSPORT SYSTEM BINDING PROTEIN MLAD-RELATED"/>
    <property type="match status" value="1"/>
</dbReference>
<evidence type="ECO:0000259" key="2">
    <source>
        <dbReference type="Pfam" id="PF02470"/>
    </source>
</evidence>
<dbReference type="PANTHER" id="PTHR33371:SF15">
    <property type="entry name" value="LIPOPROTEIN LPRN"/>
    <property type="match status" value="1"/>
</dbReference>
<feature type="domain" description="Mammalian cell entry C-terminal" evidence="3">
    <location>
        <begin position="136"/>
        <end position="308"/>
    </location>
</feature>
<dbReference type="Pfam" id="PF11887">
    <property type="entry name" value="Mce4_CUP1"/>
    <property type="match status" value="1"/>
</dbReference>
<organism evidence="4 5">
    <name type="scientific">Actinoallomurus bryophytorum</name>
    <dbReference type="NCBI Taxonomy" id="1490222"/>
    <lineage>
        <taxon>Bacteria</taxon>
        <taxon>Bacillati</taxon>
        <taxon>Actinomycetota</taxon>
        <taxon>Actinomycetes</taxon>
        <taxon>Streptosporangiales</taxon>
        <taxon>Thermomonosporaceae</taxon>
        <taxon>Actinoallomurus</taxon>
    </lineage>
</organism>
<proteinExistence type="predicted"/>
<comment type="caution">
    <text evidence="4">The sequence shown here is derived from an EMBL/GenBank/DDBJ whole genome shotgun (WGS) entry which is preliminary data.</text>
</comment>
<dbReference type="Pfam" id="PF02470">
    <property type="entry name" value="MlaD"/>
    <property type="match status" value="1"/>
</dbReference>
<feature type="compositionally biased region" description="Low complexity" evidence="1">
    <location>
        <begin position="418"/>
        <end position="430"/>
    </location>
</feature>
<name>A0A543CLU3_9ACTN</name>
<dbReference type="InterPro" id="IPR003399">
    <property type="entry name" value="Mce/MlaD"/>
</dbReference>
<gene>
    <name evidence="4" type="ORF">FB559_3689</name>
</gene>
<dbReference type="Proteomes" id="UP000316096">
    <property type="component" value="Unassembled WGS sequence"/>
</dbReference>
<dbReference type="EMBL" id="VFOZ01000001">
    <property type="protein sequence ID" value="TQL98072.1"/>
    <property type="molecule type" value="Genomic_DNA"/>
</dbReference>
<dbReference type="InterPro" id="IPR024516">
    <property type="entry name" value="Mce_C"/>
</dbReference>
<evidence type="ECO:0000313" key="5">
    <source>
        <dbReference type="Proteomes" id="UP000316096"/>
    </source>
</evidence>
<protein>
    <submittedName>
        <fullName evidence="4">Phospholipid/cholesterol/gamma-HCH transport system substrate-binding protein</fullName>
    </submittedName>
</protein>
<accession>A0A543CLU3</accession>
<feature type="compositionally biased region" description="Gly residues" evidence="1">
    <location>
        <begin position="387"/>
        <end position="417"/>
    </location>
</feature>
<dbReference type="GO" id="GO:0005576">
    <property type="term" value="C:extracellular region"/>
    <property type="evidence" value="ECO:0007669"/>
    <property type="project" value="TreeGrafter"/>
</dbReference>
<dbReference type="InterPro" id="IPR052336">
    <property type="entry name" value="MlaD_Phospholipid_Transporter"/>
</dbReference>
<feature type="domain" description="Mce/MlaD" evidence="2">
    <location>
        <begin position="54"/>
        <end position="128"/>
    </location>
</feature>